<evidence type="ECO:0000313" key="2">
    <source>
        <dbReference type="EMBL" id="EDM05435.1"/>
    </source>
</evidence>
<dbReference type="Proteomes" id="UP000234681">
    <property type="component" value="Chromosome 10"/>
</dbReference>
<gene>
    <name evidence="2" type="ORF">rCG_35057</name>
</gene>
<organism evidence="2 3">
    <name type="scientific">Rattus norvegicus</name>
    <name type="common">Rat</name>
    <dbReference type="NCBI Taxonomy" id="10116"/>
    <lineage>
        <taxon>Eukaryota</taxon>
        <taxon>Metazoa</taxon>
        <taxon>Chordata</taxon>
        <taxon>Craniata</taxon>
        <taxon>Vertebrata</taxon>
        <taxon>Euteleostomi</taxon>
        <taxon>Mammalia</taxon>
        <taxon>Eutheria</taxon>
        <taxon>Euarchontoglires</taxon>
        <taxon>Glires</taxon>
        <taxon>Rodentia</taxon>
        <taxon>Myomorpha</taxon>
        <taxon>Muroidea</taxon>
        <taxon>Muridae</taxon>
        <taxon>Murinae</taxon>
        <taxon>Rattus</taxon>
    </lineage>
</organism>
<name>A6HHD0_RAT</name>
<dbReference type="EMBL" id="CH473948">
    <property type="protein sequence ID" value="EDM05435.1"/>
    <property type="molecule type" value="Genomic_DNA"/>
</dbReference>
<dbReference type="AlphaFoldDB" id="A6HHD0"/>
<sequence>MRLRRGEVFNLHRKSFFLKYGSAFSLLAKWQVAQPNVPWASNGQYFVLTPVNSADTWRRLHSSREGPLMLNEGIAPASRPCSTLNGSRPVHSCPGAYESSSRSL</sequence>
<accession>A6HHD0</accession>
<evidence type="ECO:0000313" key="3">
    <source>
        <dbReference type="Proteomes" id="UP000234681"/>
    </source>
</evidence>
<protein>
    <submittedName>
        <fullName evidence="2">RCG35057</fullName>
    </submittedName>
</protein>
<proteinExistence type="predicted"/>
<evidence type="ECO:0000256" key="1">
    <source>
        <dbReference type="SAM" id="MobiDB-lite"/>
    </source>
</evidence>
<reference evidence="2 3" key="1">
    <citation type="submission" date="2005-07" db="EMBL/GenBank/DDBJ databases">
        <authorList>
            <person name="Mural R.J."/>
            <person name="Li P.W."/>
            <person name="Adams M.D."/>
            <person name="Amanatides P.G."/>
            <person name="Baden-Tillson H."/>
            <person name="Barnstead M."/>
            <person name="Chin S.H."/>
            <person name="Dew I."/>
            <person name="Evans C.A."/>
            <person name="Ferriera S."/>
            <person name="Flanigan M."/>
            <person name="Fosler C."/>
            <person name="Glodek A."/>
            <person name="Gu Z."/>
            <person name="Holt R.A."/>
            <person name="Jennings D."/>
            <person name="Kraft C.L."/>
            <person name="Lu F."/>
            <person name="Nguyen T."/>
            <person name="Nusskern D.R."/>
            <person name="Pfannkoch C.M."/>
            <person name="Sitter C."/>
            <person name="Sutton G.G."/>
            <person name="Venter J.C."/>
            <person name="Wang Z."/>
            <person name="Woodage T."/>
            <person name="Zheng X.H."/>
            <person name="Zhong F."/>
        </authorList>
    </citation>
    <scope>NUCLEOTIDE SEQUENCE [LARGE SCALE GENOMIC DNA]</scope>
    <source>
        <strain>BN</strain>
        <strain evidence="3">Sprague-Dawley</strain>
    </source>
</reference>
<feature type="region of interest" description="Disordered" evidence="1">
    <location>
        <begin position="85"/>
        <end position="104"/>
    </location>
</feature>